<protein>
    <submittedName>
        <fullName evidence="6">NADH dehydrogenase, FAD-containing subunit</fullName>
    </submittedName>
</protein>
<keyword evidence="4" id="KW-0560">Oxidoreductase</keyword>
<organism evidence="6 7">
    <name type="scientific">Tsukamurella pulmonis</name>
    <dbReference type="NCBI Taxonomy" id="47312"/>
    <lineage>
        <taxon>Bacteria</taxon>
        <taxon>Bacillati</taxon>
        <taxon>Actinomycetota</taxon>
        <taxon>Actinomycetes</taxon>
        <taxon>Mycobacteriales</taxon>
        <taxon>Tsukamurellaceae</taxon>
        <taxon>Tsukamurella</taxon>
    </lineage>
</organism>
<dbReference type="AlphaFoldDB" id="A0A1H1HNK3"/>
<dbReference type="RefSeq" id="WP_068564028.1">
    <property type="nucleotide sequence ID" value="NZ_FNLF01000002.1"/>
</dbReference>
<dbReference type="GO" id="GO:0004174">
    <property type="term" value="F:electron-transferring-flavoprotein dehydrogenase activity"/>
    <property type="evidence" value="ECO:0007669"/>
    <property type="project" value="TreeGrafter"/>
</dbReference>
<dbReference type="PRINTS" id="PR00469">
    <property type="entry name" value="PNDRDTASEII"/>
</dbReference>
<evidence type="ECO:0000256" key="1">
    <source>
        <dbReference type="ARBA" id="ARBA00006442"/>
    </source>
</evidence>
<keyword evidence="3" id="KW-0274">FAD</keyword>
<reference evidence="7" key="1">
    <citation type="submission" date="2016-10" db="EMBL/GenBank/DDBJ databases">
        <authorList>
            <person name="Varghese N."/>
            <person name="Submissions S."/>
        </authorList>
    </citation>
    <scope>NUCLEOTIDE SEQUENCE [LARGE SCALE GENOMIC DNA]</scope>
    <source>
        <strain evidence="7">DSM 44142</strain>
    </source>
</reference>
<dbReference type="Proteomes" id="UP000183053">
    <property type="component" value="Unassembled WGS sequence"/>
</dbReference>
<name>A0A1H1HNK3_9ACTN</name>
<dbReference type="GO" id="GO:0005737">
    <property type="term" value="C:cytoplasm"/>
    <property type="evidence" value="ECO:0007669"/>
    <property type="project" value="TreeGrafter"/>
</dbReference>
<evidence type="ECO:0000256" key="2">
    <source>
        <dbReference type="ARBA" id="ARBA00022630"/>
    </source>
</evidence>
<dbReference type="STRING" id="47312.SAMN04489765_4412"/>
<evidence type="ECO:0000259" key="5">
    <source>
        <dbReference type="Pfam" id="PF07992"/>
    </source>
</evidence>
<dbReference type="InterPro" id="IPR036188">
    <property type="entry name" value="FAD/NAD-bd_sf"/>
</dbReference>
<dbReference type="PANTHER" id="PTHR43735:SF3">
    <property type="entry name" value="FERROPTOSIS SUPPRESSOR PROTEIN 1"/>
    <property type="match status" value="1"/>
</dbReference>
<dbReference type="OrthoDB" id="9784880at2"/>
<dbReference type="PRINTS" id="PR00368">
    <property type="entry name" value="FADPNR"/>
</dbReference>
<dbReference type="GO" id="GO:0050660">
    <property type="term" value="F:flavin adenine dinucleotide binding"/>
    <property type="evidence" value="ECO:0007669"/>
    <property type="project" value="TreeGrafter"/>
</dbReference>
<evidence type="ECO:0000256" key="3">
    <source>
        <dbReference type="ARBA" id="ARBA00022827"/>
    </source>
</evidence>
<dbReference type="SUPFAM" id="SSF51905">
    <property type="entry name" value="FAD/NAD(P)-binding domain"/>
    <property type="match status" value="2"/>
</dbReference>
<sequence length="346" mass="35619">MKVVVIGAGYAGTIAANRLVKKADAEVTVVNPRAEFVERVRLHEHIAGSGTAVTPLTEMLDPRIRLVVGAVDTIGDGTVLLADGTSLPFDRAIYAAGGAPTAPSGTHVVGTIETAERARQALAGLPDGAAVTVVGGGLTGIETAAEVAESRPGLRVRLLSDGEVGASLGAGARARVRRDLDRLGVVVERGRYAGDDGADLVLWAVATQVSDLAARSGLAVDAVSRVVVDEFLRSVSDPRITAVGDGAAVPGARLSCQTALPQGAHGADNVARELAGAPMKAYSMGYIGQNVSIGRRSAVIQAARRDDTPTRIRFGGRPAALFKELVCRGAKGGARTARYAWLPAPR</sequence>
<keyword evidence="7" id="KW-1185">Reference proteome</keyword>
<evidence type="ECO:0000313" key="7">
    <source>
        <dbReference type="Proteomes" id="UP000183053"/>
    </source>
</evidence>
<comment type="similarity">
    <text evidence="1">Belongs to the FAD-dependent oxidoreductase family.</text>
</comment>
<feature type="domain" description="FAD/NAD(P)-binding" evidence="5">
    <location>
        <begin position="1"/>
        <end position="261"/>
    </location>
</feature>
<proteinExistence type="inferred from homology"/>
<evidence type="ECO:0000256" key="4">
    <source>
        <dbReference type="ARBA" id="ARBA00023002"/>
    </source>
</evidence>
<dbReference type="Gene3D" id="3.50.50.100">
    <property type="match status" value="1"/>
</dbReference>
<dbReference type="PANTHER" id="PTHR43735">
    <property type="entry name" value="APOPTOSIS-INDUCING FACTOR 1"/>
    <property type="match status" value="1"/>
</dbReference>
<dbReference type="Pfam" id="PF07992">
    <property type="entry name" value="Pyr_redox_2"/>
    <property type="match status" value="1"/>
</dbReference>
<dbReference type="InterPro" id="IPR023753">
    <property type="entry name" value="FAD/NAD-binding_dom"/>
</dbReference>
<keyword evidence="2" id="KW-0285">Flavoprotein</keyword>
<evidence type="ECO:0000313" key="6">
    <source>
        <dbReference type="EMBL" id="SDR27021.1"/>
    </source>
</evidence>
<dbReference type="EMBL" id="FNLF01000002">
    <property type="protein sequence ID" value="SDR27021.1"/>
    <property type="molecule type" value="Genomic_DNA"/>
</dbReference>
<gene>
    <name evidence="6" type="ORF">SAMN04489765_4412</name>
</gene>
<accession>A0A1H1HNK3</accession>